<sequence>MQKDPRPRVILRIFLLQGRNCYSSISYCEMGTYSADITKRSFCFLLCKLLTLLHKKSDWLFAVERV</sequence>
<evidence type="ECO:0000313" key="1">
    <source>
        <dbReference type="EMBL" id="MED6253035.1"/>
    </source>
</evidence>
<evidence type="ECO:0000313" key="2">
    <source>
        <dbReference type="Proteomes" id="UP001345963"/>
    </source>
</evidence>
<name>A0ABU7BTS1_9TELE</name>
<dbReference type="EMBL" id="JAHUTI010063510">
    <property type="protein sequence ID" value="MED6253035.1"/>
    <property type="molecule type" value="Genomic_DNA"/>
</dbReference>
<protein>
    <submittedName>
        <fullName evidence="1">Uncharacterized protein</fullName>
    </submittedName>
</protein>
<gene>
    <name evidence="1" type="ORF">ATANTOWER_021078</name>
</gene>
<accession>A0ABU7BTS1</accession>
<keyword evidence="2" id="KW-1185">Reference proteome</keyword>
<organism evidence="1 2">
    <name type="scientific">Ataeniobius toweri</name>
    <dbReference type="NCBI Taxonomy" id="208326"/>
    <lineage>
        <taxon>Eukaryota</taxon>
        <taxon>Metazoa</taxon>
        <taxon>Chordata</taxon>
        <taxon>Craniata</taxon>
        <taxon>Vertebrata</taxon>
        <taxon>Euteleostomi</taxon>
        <taxon>Actinopterygii</taxon>
        <taxon>Neopterygii</taxon>
        <taxon>Teleostei</taxon>
        <taxon>Neoteleostei</taxon>
        <taxon>Acanthomorphata</taxon>
        <taxon>Ovalentaria</taxon>
        <taxon>Atherinomorphae</taxon>
        <taxon>Cyprinodontiformes</taxon>
        <taxon>Goodeidae</taxon>
        <taxon>Ataeniobius</taxon>
    </lineage>
</organism>
<comment type="caution">
    <text evidence="1">The sequence shown here is derived from an EMBL/GenBank/DDBJ whole genome shotgun (WGS) entry which is preliminary data.</text>
</comment>
<reference evidence="1 2" key="1">
    <citation type="submission" date="2021-07" db="EMBL/GenBank/DDBJ databases">
        <authorList>
            <person name="Palmer J.M."/>
        </authorList>
    </citation>
    <scope>NUCLEOTIDE SEQUENCE [LARGE SCALE GENOMIC DNA]</scope>
    <source>
        <strain evidence="1 2">AT_MEX2019</strain>
        <tissue evidence="1">Muscle</tissue>
    </source>
</reference>
<proteinExistence type="predicted"/>
<dbReference type="Proteomes" id="UP001345963">
    <property type="component" value="Unassembled WGS sequence"/>
</dbReference>